<proteinExistence type="predicted"/>
<comment type="caution">
    <text evidence="1">The sequence shown here is derived from an EMBL/GenBank/DDBJ whole genome shotgun (WGS) entry which is preliminary data.</text>
</comment>
<reference evidence="1" key="1">
    <citation type="submission" date="2021-03" db="EMBL/GenBank/DDBJ databases">
        <authorList>
            <person name="Tran Van P."/>
        </authorList>
    </citation>
    <scope>NUCLEOTIDE SEQUENCE</scope>
</reference>
<evidence type="ECO:0000313" key="2">
    <source>
        <dbReference type="Proteomes" id="UP001153148"/>
    </source>
</evidence>
<name>A0ABN7NYP8_TIMPD</name>
<gene>
    <name evidence="1" type="ORF">TPAB3V08_LOCUS5228</name>
</gene>
<feature type="non-terminal residue" evidence="1">
    <location>
        <position position="1"/>
    </location>
</feature>
<organism evidence="1 2">
    <name type="scientific">Timema podura</name>
    <name type="common">Walking stick</name>
    <dbReference type="NCBI Taxonomy" id="61482"/>
    <lineage>
        <taxon>Eukaryota</taxon>
        <taxon>Metazoa</taxon>
        <taxon>Ecdysozoa</taxon>
        <taxon>Arthropoda</taxon>
        <taxon>Hexapoda</taxon>
        <taxon>Insecta</taxon>
        <taxon>Pterygota</taxon>
        <taxon>Neoptera</taxon>
        <taxon>Polyneoptera</taxon>
        <taxon>Phasmatodea</taxon>
        <taxon>Timematodea</taxon>
        <taxon>Timematoidea</taxon>
        <taxon>Timematidae</taxon>
        <taxon>Timema</taxon>
    </lineage>
</organism>
<dbReference type="EMBL" id="CAJPIN010006920">
    <property type="protein sequence ID" value="CAG2058254.1"/>
    <property type="molecule type" value="Genomic_DNA"/>
</dbReference>
<accession>A0ABN7NYP8</accession>
<protein>
    <submittedName>
        <fullName evidence="1">Uncharacterized protein</fullName>
    </submittedName>
</protein>
<sequence length="193" mass="22167">RNVLFQLKELLRTPKHGPKDKVEFHSSRTVKKVDVPFLRLSKQRQTMAKTVEHDHLCPQHVAKQDILKIYTQEISSLSKKHLTINCTIDFIDKCEEGLQFIEGKCQCNKINKFIKNREHSSPLAIFLEVPESWGKIEPIMVGHVDRRQNKRTAMDIVCFPECPYPVIAAASESENNFTVTGQNSCMDVNSSSW</sequence>
<keyword evidence="2" id="KW-1185">Reference proteome</keyword>
<evidence type="ECO:0000313" key="1">
    <source>
        <dbReference type="EMBL" id="CAG2058254.1"/>
    </source>
</evidence>
<dbReference type="Proteomes" id="UP001153148">
    <property type="component" value="Unassembled WGS sequence"/>
</dbReference>